<keyword evidence="3" id="KW-0201">Cytochrome c-type biogenesis</keyword>
<protein>
    <submittedName>
        <fullName evidence="8">Cytochrome c biogenesis protein</fullName>
    </submittedName>
</protein>
<name>A0A1M7PS32_9BACI</name>
<evidence type="ECO:0000256" key="3">
    <source>
        <dbReference type="ARBA" id="ARBA00022748"/>
    </source>
</evidence>
<dbReference type="InterPro" id="IPR007816">
    <property type="entry name" value="ResB-like_domain"/>
</dbReference>
<dbReference type="InterPro" id="IPR023494">
    <property type="entry name" value="Cyt_c_bgen_Ccs1/CcsB/ResB"/>
</dbReference>
<feature type="transmembrane region" description="Helical" evidence="6">
    <location>
        <begin position="466"/>
        <end position="488"/>
    </location>
</feature>
<reference evidence="8 9" key="1">
    <citation type="submission" date="2016-11" db="EMBL/GenBank/DDBJ databases">
        <authorList>
            <person name="Jaros S."/>
            <person name="Januszkiewicz K."/>
            <person name="Wedrychowicz H."/>
        </authorList>
    </citation>
    <scope>NUCLEOTIDE SEQUENCE [LARGE SCALE GENOMIC DNA]</scope>
    <source>
        <strain evidence="8 9">CGMCC 1.10681</strain>
    </source>
</reference>
<dbReference type="AlphaFoldDB" id="A0A1M7PS32"/>
<evidence type="ECO:0000256" key="1">
    <source>
        <dbReference type="ARBA" id="ARBA00004141"/>
    </source>
</evidence>
<feature type="transmembrane region" description="Helical" evidence="6">
    <location>
        <begin position="124"/>
        <end position="142"/>
    </location>
</feature>
<evidence type="ECO:0000313" key="9">
    <source>
        <dbReference type="Proteomes" id="UP000184184"/>
    </source>
</evidence>
<dbReference type="PANTHER" id="PTHR31566:SF0">
    <property type="entry name" value="CYTOCHROME C BIOGENESIS PROTEIN CCS1, CHLOROPLASTIC"/>
    <property type="match status" value="1"/>
</dbReference>
<evidence type="ECO:0000256" key="2">
    <source>
        <dbReference type="ARBA" id="ARBA00022692"/>
    </source>
</evidence>
<dbReference type="Pfam" id="PF05140">
    <property type="entry name" value="ResB"/>
    <property type="match status" value="1"/>
</dbReference>
<sequence>MNTITCNTCGHLNKEGTTICEKCGNPLDNDQKGKLLNMRYDGSSIRSKTKNRSIIDKIWNFFSSVKIGVTLIAIALVASALGTIYPQQMYIPRSVDPSVHYRDQYGITGQIYYQLGFHNLYGSWWYMILIALIGISIFIVSIDRGVPLYKALKHQAVKRHPNFLKRQKLFGEYKDYSVDEKKLLISKLKENRYKIAEKDGHILAEKGRFSRWGPYVNHLGLIIFLLGTIFRFVPFMYIDDYVWVREGETTVIPSTNQEYYIENQEFIFETYGEDEEDAVFEEALQNNSGPVPKHFETNAVIYQDVSDDIVGTEAELEEIKRGEIIVNEPLKINGLALYQDSYQLSEFESMSFKLHETTDEEEEAIVEFTVDLTDPKREYKFENGYRIELNKYYPEYELDDGQPRSISNYPRNPGFVFFVYGPDIEEQEASFLAIGQNIPSGDNQYKIGLTDFSVRDVSGLKVRKDLTLPILGLGAFIFMIGVIQGMYWQHRRIWIHQGDEKLLIACHTNKNWYGLTKEIEKVIEGTSFKMVEDQENKQKQD</sequence>
<evidence type="ECO:0000259" key="7">
    <source>
        <dbReference type="Pfam" id="PF05140"/>
    </source>
</evidence>
<dbReference type="STRING" id="1027249.SAMN05216179_2471"/>
<evidence type="ECO:0000256" key="5">
    <source>
        <dbReference type="ARBA" id="ARBA00023136"/>
    </source>
</evidence>
<feature type="transmembrane region" description="Helical" evidence="6">
    <location>
        <begin position="215"/>
        <end position="237"/>
    </location>
</feature>
<evidence type="ECO:0000256" key="4">
    <source>
        <dbReference type="ARBA" id="ARBA00022989"/>
    </source>
</evidence>
<dbReference type="RefSeq" id="WP_073202139.1">
    <property type="nucleotide sequence ID" value="NZ_FRCZ01000004.1"/>
</dbReference>
<dbReference type="GO" id="GO:0017004">
    <property type="term" value="P:cytochrome complex assembly"/>
    <property type="evidence" value="ECO:0007669"/>
    <property type="project" value="UniProtKB-KW"/>
</dbReference>
<dbReference type="Proteomes" id="UP000184184">
    <property type="component" value="Unassembled WGS sequence"/>
</dbReference>
<feature type="domain" description="ResB-like" evidence="7">
    <location>
        <begin position="65"/>
        <end position="520"/>
    </location>
</feature>
<evidence type="ECO:0000313" key="8">
    <source>
        <dbReference type="EMBL" id="SHN20161.1"/>
    </source>
</evidence>
<dbReference type="EMBL" id="FRCZ01000004">
    <property type="protein sequence ID" value="SHN20161.1"/>
    <property type="molecule type" value="Genomic_DNA"/>
</dbReference>
<keyword evidence="9" id="KW-1185">Reference proteome</keyword>
<keyword evidence="5 6" id="KW-0472">Membrane</keyword>
<dbReference type="OrthoDB" id="9770923at2"/>
<feature type="transmembrane region" description="Helical" evidence="6">
    <location>
        <begin position="58"/>
        <end position="85"/>
    </location>
</feature>
<dbReference type="GO" id="GO:0016020">
    <property type="term" value="C:membrane"/>
    <property type="evidence" value="ECO:0007669"/>
    <property type="project" value="UniProtKB-SubCell"/>
</dbReference>
<proteinExistence type="predicted"/>
<dbReference type="PANTHER" id="PTHR31566">
    <property type="entry name" value="CYTOCHROME C BIOGENESIS PROTEIN CCS1, CHLOROPLASTIC"/>
    <property type="match status" value="1"/>
</dbReference>
<accession>A0A1M7PS32</accession>
<organism evidence="8 9">
    <name type="scientific">Gracilibacillus kekensis</name>
    <dbReference type="NCBI Taxonomy" id="1027249"/>
    <lineage>
        <taxon>Bacteria</taxon>
        <taxon>Bacillati</taxon>
        <taxon>Bacillota</taxon>
        <taxon>Bacilli</taxon>
        <taxon>Bacillales</taxon>
        <taxon>Bacillaceae</taxon>
        <taxon>Gracilibacillus</taxon>
    </lineage>
</organism>
<comment type="subcellular location">
    <subcellularLocation>
        <location evidence="1">Membrane</location>
        <topology evidence="1">Multi-pass membrane protein</topology>
    </subcellularLocation>
</comment>
<gene>
    <name evidence="8" type="ORF">SAMN05216179_2471</name>
</gene>
<evidence type="ECO:0000256" key="6">
    <source>
        <dbReference type="SAM" id="Phobius"/>
    </source>
</evidence>
<keyword evidence="4 6" id="KW-1133">Transmembrane helix</keyword>
<keyword evidence="2 6" id="KW-0812">Transmembrane</keyword>